<organism evidence="9 10">
    <name type="scientific">Gluconacetobacter diazotrophicus (strain ATCC 49037 / DSM 5601 / CCUG 37298 / CIP 103539 / LMG 7603 / PAl5)</name>
    <dbReference type="NCBI Taxonomy" id="272568"/>
    <lineage>
        <taxon>Bacteria</taxon>
        <taxon>Pseudomonadati</taxon>
        <taxon>Pseudomonadota</taxon>
        <taxon>Alphaproteobacteria</taxon>
        <taxon>Acetobacterales</taxon>
        <taxon>Acetobacteraceae</taxon>
        <taxon>Gluconacetobacter</taxon>
    </lineage>
</organism>
<name>A9HL14_GLUDA</name>
<evidence type="ECO:0000256" key="3">
    <source>
        <dbReference type="ARBA" id="ARBA00022723"/>
    </source>
</evidence>
<protein>
    <recommendedName>
        <fullName evidence="2 6">Superoxide dismutase</fullName>
        <ecNumber evidence="2 6">1.15.1.1</ecNumber>
    </recommendedName>
</protein>
<dbReference type="Pfam" id="PF02777">
    <property type="entry name" value="Sod_Fe_C"/>
    <property type="match status" value="1"/>
</dbReference>
<evidence type="ECO:0000256" key="4">
    <source>
        <dbReference type="ARBA" id="ARBA00023002"/>
    </source>
</evidence>
<feature type="domain" description="Manganese/iron superoxide dismutase C-terminal" evidence="8">
    <location>
        <begin position="130"/>
        <end position="229"/>
    </location>
</feature>
<feature type="binding site" evidence="5">
    <location>
        <position position="196"/>
    </location>
    <ligand>
        <name>Mn(2+)</name>
        <dbReference type="ChEBI" id="CHEBI:29035"/>
    </ligand>
</feature>
<dbReference type="GO" id="GO:0046872">
    <property type="term" value="F:metal ion binding"/>
    <property type="evidence" value="ECO:0007669"/>
    <property type="project" value="UniProtKB-KW"/>
</dbReference>
<evidence type="ECO:0000256" key="5">
    <source>
        <dbReference type="PIRSR" id="PIRSR000349-1"/>
    </source>
</evidence>
<comment type="similarity">
    <text evidence="1 6">Belongs to the iron/manganese superoxide dismutase family.</text>
</comment>
<dbReference type="EC" id="1.15.1.1" evidence="2 6"/>
<dbReference type="InterPro" id="IPR036324">
    <property type="entry name" value="Mn/Fe_SOD_N_sf"/>
</dbReference>
<accession>A9HL14</accession>
<feature type="domain" description="Manganese/iron superoxide dismutase N-terminal" evidence="7">
    <location>
        <begin position="35"/>
        <end position="121"/>
    </location>
</feature>
<evidence type="ECO:0000256" key="2">
    <source>
        <dbReference type="ARBA" id="ARBA00012682"/>
    </source>
</evidence>
<dbReference type="SUPFAM" id="SSF54719">
    <property type="entry name" value="Fe,Mn superoxide dismutase (SOD), C-terminal domain"/>
    <property type="match status" value="1"/>
</dbReference>
<dbReference type="PANTHER" id="PTHR42769:SF3">
    <property type="entry name" value="SUPEROXIDE DISMUTASE [FE] 2, CHLOROPLASTIC"/>
    <property type="match status" value="1"/>
</dbReference>
<keyword evidence="4 6" id="KW-0560">Oxidoreductase</keyword>
<dbReference type="AlphaFoldDB" id="A9HL14"/>
<proteinExistence type="inferred from homology"/>
<evidence type="ECO:0000313" key="9">
    <source>
        <dbReference type="EMBL" id="CAP56111.1"/>
    </source>
</evidence>
<sequence>MWSSLRHLTHPAGAHSSDRWRFPAHAIPRRTSMAFELPTLPFQTNALAARGMCQETLELHHGKHHQAYVTALNGFVEAKPELQGKSLEEIILAVKGDAASAPVFNNAGQHWNHILFWQNLSPTGGAIPDALAKKLAEDFGSVDDFKTAFKTAATTQFGSGWAWLVLAADGKLKVTKTANGSNPLAEGQGKVLLGLDVWEHSYYLDFRNRRPDYTTNYLDKLANYEFAEAQLKAA</sequence>
<dbReference type="PIRSF" id="PIRSF000349">
    <property type="entry name" value="SODismutase"/>
    <property type="match status" value="1"/>
</dbReference>
<feature type="binding site" evidence="5">
    <location>
        <position position="60"/>
    </location>
    <ligand>
        <name>Mn(2+)</name>
        <dbReference type="ChEBI" id="CHEBI:29035"/>
    </ligand>
</feature>
<dbReference type="InterPro" id="IPR036314">
    <property type="entry name" value="SOD_C_sf"/>
</dbReference>
<feature type="binding site" evidence="5">
    <location>
        <position position="113"/>
    </location>
    <ligand>
        <name>Mn(2+)</name>
        <dbReference type="ChEBI" id="CHEBI:29035"/>
    </ligand>
</feature>
<dbReference type="InterPro" id="IPR019831">
    <property type="entry name" value="Mn/Fe_SOD_N"/>
</dbReference>
<comment type="function">
    <text evidence="6">Destroys radicals which are normally produced within the cells and which are toxic to biological systems.</text>
</comment>
<comment type="catalytic activity">
    <reaction evidence="6">
        <text>2 superoxide + 2 H(+) = H2O2 + O2</text>
        <dbReference type="Rhea" id="RHEA:20696"/>
        <dbReference type="ChEBI" id="CHEBI:15378"/>
        <dbReference type="ChEBI" id="CHEBI:15379"/>
        <dbReference type="ChEBI" id="CHEBI:16240"/>
        <dbReference type="ChEBI" id="CHEBI:18421"/>
        <dbReference type="EC" id="1.15.1.1"/>
    </reaction>
</comment>
<evidence type="ECO:0000259" key="8">
    <source>
        <dbReference type="Pfam" id="PF02777"/>
    </source>
</evidence>
<dbReference type="PROSITE" id="PS00088">
    <property type="entry name" value="SOD_MN"/>
    <property type="match status" value="1"/>
</dbReference>
<dbReference type="KEGG" id="gdi:GDI2168"/>
<evidence type="ECO:0000256" key="1">
    <source>
        <dbReference type="ARBA" id="ARBA00008714"/>
    </source>
</evidence>
<dbReference type="InterPro" id="IPR019833">
    <property type="entry name" value="Mn/Fe_SOD_BS"/>
</dbReference>
<dbReference type="SUPFAM" id="SSF46609">
    <property type="entry name" value="Fe,Mn superoxide dismutase (SOD), N-terminal domain"/>
    <property type="match status" value="1"/>
</dbReference>
<dbReference type="Gene3D" id="3.55.40.20">
    <property type="entry name" value="Iron/manganese superoxide dismutase, C-terminal domain"/>
    <property type="match status" value="1"/>
</dbReference>
<dbReference type="InterPro" id="IPR001189">
    <property type="entry name" value="Mn/Fe_SOD"/>
</dbReference>
<reference evidence="9 10" key="1">
    <citation type="journal article" date="2009" name="BMC Genomics">
        <title>Complete genome sequence of the sugarcane nitrogen-fixing endophyte Gluconacetobacter diazotrophicus Pal5.</title>
        <authorList>
            <person name="Bertalan M."/>
            <person name="Albano R."/>
            <person name="Padua V."/>
            <person name="Rouws L."/>
            <person name="Rojas C."/>
            <person name="Hemerly A."/>
            <person name="Teixeira K."/>
            <person name="Schwab S."/>
            <person name="Araujo J."/>
            <person name="Oliveira A."/>
            <person name="Franca L."/>
            <person name="Magalhaes V."/>
            <person name="Alqueres S."/>
            <person name="Cardoso A."/>
            <person name="Almeida W."/>
            <person name="Loureiro M.M."/>
            <person name="Nogueira E."/>
            <person name="Cidade D."/>
            <person name="Oliveira D."/>
            <person name="Simao T."/>
            <person name="Macedo J."/>
            <person name="Valadao A."/>
            <person name="Dreschsel M."/>
            <person name="Freitas F."/>
            <person name="Vidal M."/>
            <person name="Guedes H."/>
            <person name="Rodrigues E."/>
            <person name="Meneses C."/>
            <person name="Brioso P."/>
            <person name="Pozzer L."/>
            <person name="Figueiredo D."/>
            <person name="Montano H."/>
            <person name="Junior J."/>
            <person name="Filho G."/>
            <person name="Flores V."/>
            <person name="Ferreira B."/>
            <person name="Branco A."/>
            <person name="Gonzalez P."/>
            <person name="Guillobel H."/>
            <person name="Lemos M."/>
            <person name="Seibel L."/>
            <person name="Macedo J."/>
            <person name="Alves-Ferreira M."/>
            <person name="Sachetto-Martins G."/>
            <person name="Coelho A."/>
            <person name="Santos E."/>
            <person name="Amaral G."/>
            <person name="Neves A."/>
            <person name="Pacheco A.B."/>
            <person name="Carvalho D."/>
            <person name="Lery L."/>
            <person name="Bisch P."/>
            <person name="Rossle S.C."/>
            <person name="Urmenyi T."/>
            <person name="Kruger W.V."/>
            <person name="Martins O."/>
            <person name="Baldani J.I."/>
            <person name="Ferreira P.C."/>
        </authorList>
    </citation>
    <scope>NUCLEOTIDE SEQUENCE [LARGE SCALE GENOMIC DNA]</scope>
    <source>
        <strain evidence="10">ATCC 49037 / DSM 5601 / CCUG 37298 / CIP 103539 / LMG 7603 / PAl5</strain>
    </source>
</reference>
<dbReference type="Pfam" id="PF00081">
    <property type="entry name" value="Sod_Fe_N"/>
    <property type="match status" value="1"/>
</dbReference>
<dbReference type="Gene3D" id="1.10.287.990">
    <property type="entry name" value="Fe,Mn superoxide dismutase (SOD) domain"/>
    <property type="match status" value="1"/>
</dbReference>
<dbReference type="PRINTS" id="PR01703">
    <property type="entry name" value="MNSODISMTASE"/>
</dbReference>
<keyword evidence="10" id="KW-1185">Reference proteome</keyword>
<dbReference type="GO" id="GO:0004784">
    <property type="term" value="F:superoxide dismutase activity"/>
    <property type="evidence" value="ECO:0007669"/>
    <property type="project" value="UniProtKB-EC"/>
</dbReference>
<dbReference type="PANTHER" id="PTHR42769">
    <property type="entry name" value="SUPEROXIDE DISMUTASE"/>
    <property type="match status" value="1"/>
</dbReference>
<evidence type="ECO:0000256" key="6">
    <source>
        <dbReference type="RuleBase" id="RU000414"/>
    </source>
</evidence>
<feature type="binding site" evidence="5">
    <location>
        <position position="200"/>
    </location>
    <ligand>
        <name>Mn(2+)</name>
        <dbReference type="ChEBI" id="CHEBI:29035"/>
    </ligand>
</feature>
<gene>
    <name evidence="9" type="primary">sodB</name>
    <name evidence="9" type="ordered locus">GDI2168</name>
</gene>
<dbReference type="Proteomes" id="UP000001176">
    <property type="component" value="Chromosome"/>
</dbReference>
<dbReference type="InterPro" id="IPR019832">
    <property type="entry name" value="Mn/Fe_SOD_C"/>
</dbReference>
<evidence type="ECO:0000259" key="7">
    <source>
        <dbReference type="Pfam" id="PF00081"/>
    </source>
</evidence>
<keyword evidence="3 5" id="KW-0479">Metal-binding</keyword>
<dbReference type="EMBL" id="AM889285">
    <property type="protein sequence ID" value="CAP56111.1"/>
    <property type="molecule type" value="Genomic_DNA"/>
</dbReference>
<evidence type="ECO:0000313" key="10">
    <source>
        <dbReference type="Proteomes" id="UP000001176"/>
    </source>
</evidence>